<feature type="active site" description="Proton donor" evidence="3">
    <location>
        <position position="257"/>
    </location>
</feature>
<keyword evidence="5" id="KW-1185">Reference proteome</keyword>
<dbReference type="SUPFAM" id="SSF100950">
    <property type="entry name" value="NagB/RpiA/CoA transferase-like"/>
    <property type="match status" value="1"/>
</dbReference>
<dbReference type="NCBIfam" id="TIGR00524">
    <property type="entry name" value="eIF-2B_rel"/>
    <property type="match status" value="1"/>
</dbReference>
<dbReference type="EC" id="5.3.1.23" evidence="3"/>
<dbReference type="InterPro" id="IPR042529">
    <property type="entry name" value="IF_2B-like_C"/>
</dbReference>
<feature type="binding site" evidence="3">
    <location>
        <position position="113"/>
    </location>
    <ligand>
        <name>substrate</name>
    </ligand>
</feature>
<feature type="binding site" evidence="3">
    <location>
        <begin position="75"/>
        <end position="77"/>
    </location>
    <ligand>
        <name>substrate</name>
    </ligand>
</feature>
<evidence type="ECO:0000256" key="3">
    <source>
        <dbReference type="HAMAP-Rule" id="MF_01678"/>
    </source>
</evidence>
<organism evidence="4 5">
    <name type="scientific">Planosporangium flavigriseum</name>
    <dbReference type="NCBI Taxonomy" id="373681"/>
    <lineage>
        <taxon>Bacteria</taxon>
        <taxon>Bacillati</taxon>
        <taxon>Actinomycetota</taxon>
        <taxon>Actinomycetes</taxon>
        <taxon>Micromonosporales</taxon>
        <taxon>Micromonosporaceae</taxon>
        <taxon>Planosporangium</taxon>
    </lineage>
</organism>
<dbReference type="AlphaFoldDB" id="A0A8J3PQN8"/>
<dbReference type="NCBIfam" id="TIGR00512">
    <property type="entry name" value="salvage_mtnA"/>
    <property type="match status" value="1"/>
</dbReference>
<feature type="binding site" evidence="3">
    <location>
        <position position="216"/>
    </location>
    <ligand>
        <name>substrate</name>
    </ligand>
</feature>
<dbReference type="PANTHER" id="PTHR43475:SF1">
    <property type="entry name" value="METHYLTHIORIBOSE-1-PHOSPHATE ISOMERASE"/>
    <property type="match status" value="1"/>
</dbReference>
<dbReference type="FunFam" id="3.40.50.10470:FF:000006">
    <property type="entry name" value="Methylthioribose-1-phosphate isomerase"/>
    <property type="match status" value="1"/>
</dbReference>
<dbReference type="NCBIfam" id="NF004326">
    <property type="entry name" value="PRK05720.1"/>
    <property type="match status" value="1"/>
</dbReference>
<dbReference type="Proteomes" id="UP000653674">
    <property type="component" value="Unassembled WGS sequence"/>
</dbReference>
<dbReference type="Pfam" id="PF01008">
    <property type="entry name" value="IF-2B"/>
    <property type="match status" value="1"/>
</dbReference>
<accession>A0A8J3PQN8</accession>
<sequence>MGTLKQERDSTQVFDRVTGGHGDDVNRYVEPMRTIDWVDGAVEIIDQTALPDETRILRLSTVDELVEAVRRLAVRGAPAIGVAGAFGVALAARQFAGDPDGLASAVERVRTARPTAVNLARCAGRVADRLPDGPDAALKEALRIRDEEIDSAEQMAQLGADLLVSLCGERPRLLTHCNTGALATVTGGTALAVAFELHRRGALAGMVASETRPLLQGARLTAWELGRAGIPYRLIVDGAGPFLMSRGEVDAVIVGADRICANGDVVNKVGTYAHALGARAAGIPFVVVAPESTVDLDTPSGDAVEIEDRGAAEVVAFRGVAFAPEGAGTANPAFDVTPYPLVTAIVTDRRVIRLDTGEVLGSGRRQ</sequence>
<dbReference type="InterPro" id="IPR000649">
    <property type="entry name" value="IF-2B-related"/>
</dbReference>
<comment type="caution">
    <text evidence="4">The sequence shown here is derived from an EMBL/GenBank/DDBJ whole genome shotgun (WGS) entry which is preliminary data.</text>
</comment>
<dbReference type="InterPro" id="IPR005251">
    <property type="entry name" value="IF-M1Pi"/>
</dbReference>
<protein>
    <recommendedName>
        <fullName evidence="3">Methylthioribose-1-phosphate isomerase</fullName>
        <shortName evidence="3">M1Pi</shortName>
        <shortName evidence="3">MTR-1-P isomerase</shortName>
        <ecNumber evidence="3">5.3.1.23</ecNumber>
    </recommendedName>
    <alternativeName>
        <fullName evidence="3">S-methyl-5-thioribose-1-phosphate isomerase</fullName>
    </alternativeName>
</protein>
<reference evidence="4" key="1">
    <citation type="submission" date="2021-01" db="EMBL/GenBank/DDBJ databases">
        <title>Whole genome shotgun sequence of Planosporangium flavigriseum NBRC 105377.</title>
        <authorList>
            <person name="Komaki H."/>
            <person name="Tamura T."/>
        </authorList>
    </citation>
    <scope>NUCLEOTIDE SEQUENCE</scope>
    <source>
        <strain evidence="4">NBRC 105377</strain>
    </source>
</reference>
<dbReference type="GO" id="GO:0046523">
    <property type="term" value="F:S-methyl-5-thioribose-1-phosphate isomerase activity"/>
    <property type="evidence" value="ECO:0007669"/>
    <property type="project" value="UniProtKB-UniRule"/>
</dbReference>
<dbReference type="GO" id="GO:0019509">
    <property type="term" value="P:L-methionine salvage from methylthioadenosine"/>
    <property type="evidence" value="ECO:0007669"/>
    <property type="project" value="UniProtKB-UniRule"/>
</dbReference>
<dbReference type="EMBL" id="BONU01000050">
    <property type="protein sequence ID" value="GIG76301.1"/>
    <property type="molecule type" value="Genomic_DNA"/>
</dbReference>
<keyword evidence="3" id="KW-0028">Amino-acid biosynthesis</keyword>
<dbReference type="InterPro" id="IPR037171">
    <property type="entry name" value="NagB/RpiA_transferase-like"/>
</dbReference>
<dbReference type="UniPathway" id="UPA00904">
    <property type="reaction ID" value="UER00874"/>
</dbReference>
<keyword evidence="3" id="KW-0486">Methionine biosynthesis</keyword>
<gene>
    <name evidence="3 4" type="primary">mtnA</name>
    <name evidence="4" type="ORF">Pfl04_47050</name>
</gene>
<evidence type="ECO:0000313" key="4">
    <source>
        <dbReference type="EMBL" id="GIG76301.1"/>
    </source>
</evidence>
<comment type="function">
    <text evidence="3">Catalyzes the interconversion of methylthioribose-1-phosphate (MTR-1-P) into methylthioribulose-1-phosphate (MTRu-1-P).</text>
</comment>
<dbReference type="HAMAP" id="MF_01678">
    <property type="entry name" value="Salvage_MtnA"/>
    <property type="match status" value="1"/>
</dbReference>
<proteinExistence type="inferred from homology"/>
<evidence type="ECO:0000256" key="2">
    <source>
        <dbReference type="ARBA" id="ARBA00052401"/>
    </source>
</evidence>
<dbReference type="Gene3D" id="1.20.120.420">
    <property type="entry name" value="translation initiation factor eif-2b, domain 1"/>
    <property type="match status" value="1"/>
</dbReference>
<feature type="site" description="Transition state stabilizer" evidence="3">
    <location>
        <position position="177"/>
    </location>
</feature>
<dbReference type="Gene3D" id="3.40.50.10470">
    <property type="entry name" value="Translation initiation factor eif-2b, domain 2"/>
    <property type="match status" value="1"/>
</dbReference>
<dbReference type="InterPro" id="IPR027363">
    <property type="entry name" value="M1Pi_N"/>
</dbReference>
<comment type="similarity">
    <text evidence="3">Belongs to the EIF-2B alpha/beta/delta subunits family. MtnA subfamily.</text>
</comment>
<comment type="catalytic activity">
    <reaction evidence="2 3">
        <text>5-(methylsulfanyl)-alpha-D-ribose 1-phosphate = 5-(methylsulfanyl)-D-ribulose 1-phosphate</text>
        <dbReference type="Rhea" id="RHEA:19989"/>
        <dbReference type="ChEBI" id="CHEBI:58533"/>
        <dbReference type="ChEBI" id="CHEBI:58548"/>
        <dbReference type="EC" id="5.3.1.23"/>
    </reaction>
</comment>
<feature type="binding site" evidence="3">
    <location>
        <begin position="267"/>
        <end position="268"/>
    </location>
    <ligand>
        <name>substrate</name>
    </ligand>
</feature>
<dbReference type="InterPro" id="IPR011559">
    <property type="entry name" value="Initiation_fac_2B_a/b/d"/>
</dbReference>
<evidence type="ECO:0000256" key="1">
    <source>
        <dbReference type="ARBA" id="ARBA00023235"/>
    </source>
</evidence>
<evidence type="ECO:0000313" key="5">
    <source>
        <dbReference type="Proteomes" id="UP000653674"/>
    </source>
</evidence>
<comment type="pathway">
    <text evidence="3">Amino-acid biosynthesis; L-methionine biosynthesis via salvage pathway; L-methionine from S-methyl-5-thio-alpha-D-ribose 1-phosphate: step 1/6.</text>
</comment>
<name>A0A8J3PQN8_9ACTN</name>
<keyword evidence="1 3" id="KW-0413">Isomerase</keyword>
<dbReference type="PANTHER" id="PTHR43475">
    <property type="entry name" value="METHYLTHIORIBOSE-1-PHOSPHATE ISOMERASE"/>
    <property type="match status" value="1"/>
</dbReference>